<comment type="similarity">
    <text evidence="3">Belongs to the RCF1 family.</text>
</comment>
<keyword evidence="6" id="KW-1133">Transmembrane helix</keyword>
<keyword evidence="5" id="KW-0812">Transmembrane</keyword>
<dbReference type="EMBL" id="ML220112">
    <property type="protein sequence ID" value="TGZ84786.1"/>
    <property type="molecule type" value="Genomic_DNA"/>
</dbReference>
<evidence type="ECO:0000256" key="8">
    <source>
        <dbReference type="ARBA" id="ARBA00023136"/>
    </source>
</evidence>
<dbReference type="GO" id="GO:0097250">
    <property type="term" value="P:mitochondrial respirasome assembly"/>
    <property type="evidence" value="ECO:0007669"/>
    <property type="project" value="TreeGrafter"/>
</dbReference>
<evidence type="ECO:0000256" key="9">
    <source>
        <dbReference type="SAM" id="MobiDB-lite"/>
    </source>
</evidence>
<feature type="compositionally biased region" description="Basic and acidic residues" evidence="9">
    <location>
        <begin position="158"/>
        <end position="172"/>
    </location>
</feature>
<organism evidence="11 12">
    <name type="scientific">Ascodesmis nigricans</name>
    <dbReference type="NCBI Taxonomy" id="341454"/>
    <lineage>
        <taxon>Eukaryota</taxon>
        <taxon>Fungi</taxon>
        <taxon>Dikarya</taxon>
        <taxon>Ascomycota</taxon>
        <taxon>Pezizomycotina</taxon>
        <taxon>Pezizomycetes</taxon>
        <taxon>Pezizales</taxon>
        <taxon>Ascodesmidaceae</taxon>
        <taxon>Ascodesmis</taxon>
    </lineage>
</organism>
<dbReference type="InterPro" id="IPR050355">
    <property type="entry name" value="RCF1"/>
</dbReference>
<feature type="region of interest" description="Disordered" evidence="9">
    <location>
        <begin position="142"/>
        <end position="172"/>
    </location>
</feature>
<evidence type="ECO:0000259" key="10">
    <source>
        <dbReference type="PROSITE" id="PS51503"/>
    </source>
</evidence>
<dbReference type="PANTHER" id="PTHR12297:SF3">
    <property type="entry name" value="HIG1 DOMAIN FAMILY MEMBER 1A"/>
    <property type="match status" value="1"/>
</dbReference>
<dbReference type="PROSITE" id="PS51503">
    <property type="entry name" value="HIG1"/>
    <property type="match status" value="1"/>
</dbReference>
<name>A0A4S2N6J8_9PEZI</name>
<keyword evidence="8" id="KW-0472">Membrane</keyword>
<evidence type="ECO:0000256" key="7">
    <source>
        <dbReference type="ARBA" id="ARBA00023128"/>
    </source>
</evidence>
<dbReference type="FunCoup" id="A0A4S2N6J8">
    <property type="interactions" value="65"/>
</dbReference>
<comment type="function">
    <text evidence="1">Cytochrome c oxidase subunit which plays a role in assembly of respiratory supercomplexes.</text>
</comment>
<dbReference type="InterPro" id="IPR007667">
    <property type="entry name" value="Hypoxia_induced_domain"/>
</dbReference>
<protein>
    <recommendedName>
        <fullName evidence="10">HIG1 domain-containing protein</fullName>
    </recommendedName>
</protein>
<dbReference type="Gene3D" id="6.10.140.1320">
    <property type="match status" value="1"/>
</dbReference>
<dbReference type="PANTHER" id="PTHR12297">
    <property type="entry name" value="HYPOXIA-INDUCBILE GENE 1 HIG1 -RELATED"/>
    <property type="match status" value="1"/>
</dbReference>
<evidence type="ECO:0000256" key="6">
    <source>
        <dbReference type="ARBA" id="ARBA00022989"/>
    </source>
</evidence>
<evidence type="ECO:0000256" key="4">
    <source>
        <dbReference type="ARBA" id="ARBA00011565"/>
    </source>
</evidence>
<evidence type="ECO:0000313" key="12">
    <source>
        <dbReference type="Proteomes" id="UP000298138"/>
    </source>
</evidence>
<evidence type="ECO:0000256" key="2">
    <source>
        <dbReference type="ARBA" id="ARBA00004325"/>
    </source>
</evidence>
<accession>A0A4S2N6J8</accession>
<evidence type="ECO:0000313" key="11">
    <source>
        <dbReference type="EMBL" id="TGZ84786.1"/>
    </source>
</evidence>
<keyword evidence="7" id="KW-0496">Mitochondrion</keyword>
<dbReference type="AlphaFoldDB" id="A0A4S2N6J8"/>
<comment type="subunit">
    <text evidence="4">Associates with the respiratory chain complex III/complex IV supercomplex.</text>
</comment>
<dbReference type="Pfam" id="PF04588">
    <property type="entry name" value="HIG_1_N"/>
    <property type="match status" value="1"/>
</dbReference>
<proteinExistence type="inferred from homology"/>
<dbReference type="GO" id="GO:0031966">
    <property type="term" value="C:mitochondrial membrane"/>
    <property type="evidence" value="ECO:0007669"/>
    <property type="project" value="UniProtKB-SubCell"/>
</dbReference>
<dbReference type="STRING" id="341454.A0A4S2N6J8"/>
<evidence type="ECO:0000256" key="3">
    <source>
        <dbReference type="ARBA" id="ARBA00009366"/>
    </source>
</evidence>
<feature type="domain" description="HIG1" evidence="10">
    <location>
        <begin position="5"/>
        <end position="96"/>
    </location>
</feature>
<gene>
    <name evidence="11" type="ORF">EX30DRAFT_360781</name>
</gene>
<reference evidence="11 12" key="1">
    <citation type="submission" date="2019-04" db="EMBL/GenBank/DDBJ databases">
        <title>Comparative genomics and transcriptomics to analyze fruiting body development in filamentous ascomycetes.</title>
        <authorList>
            <consortium name="DOE Joint Genome Institute"/>
            <person name="Lutkenhaus R."/>
            <person name="Traeger S."/>
            <person name="Breuer J."/>
            <person name="Kuo A."/>
            <person name="Lipzen A."/>
            <person name="Pangilinan J."/>
            <person name="Dilworth D."/>
            <person name="Sandor L."/>
            <person name="Poggeler S."/>
            <person name="Barry K."/>
            <person name="Grigoriev I.V."/>
            <person name="Nowrousian M."/>
        </authorList>
    </citation>
    <scope>NUCLEOTIDE SEQUENCE [LARGE SCALE GENOMIC DNA]</scope>
    <source>
        <strain evidence="11 12">CBS 389.68</strain>
    </source>
</reference>
<dbReference type="Proteomes" id="UP000298138">
    <property type="component" value="Unassembled WGS sequence"/>
</dbReference>
<evidence type="ECO:0000256" key="5">
    <source>
        <dbReference type="ARBA" id="ARBA00022692"/>
    </source>
</evidence>
<dbReference type="OrthoDB" id="6604018at2759"/>
<evidence type="ECO:0000256" key="1">
    <source>
        <dbReference type="ARBA" id="ARBA00002584"/>
    </source>
</evidence>
<comment type="subcellular location">
    <subcellularLocation>
        <location evidence="2">Mitochondrion membrane</location>
    </subcellularLocation>
</comment>
<keyword evidence="12" id="KW-1185">Reference proteome</keyword>
<sequence length="172" mass="19892">MSRPLPSSFDSNPDFYEESRFRKLMRRVREEPFVPLGMIVTCIALYKATQSIKKGDKAMTNKMFRARIYGQGFTLAAMLAGTLYYKEQRAQEKEVEVVKAQEKREERKQAWLKELEARDEEDKEIALQAAKLAERRKLAEGASIGEQAKAAAQTRNAVLEEKKEKEKEKEKQ</sequence>
<dbReference type="InParanoid" id="A0A4S2N6J8"/>